<accession>Q64AT8</accession>
<reference evidence="1" key="2">
    <citation type="submission" date="2004-08" db="EMBL/GenBank/DDBJ databases">
        <authorList>
            <person name="Putnam N."/>
            <person name="Detter J.C."/>
            <person name="Richardson P.M."/>
            <person name="Rokhsar D."/>
        </authorList>
    </citation>
    <scope>NUCLEOTIDE SEQUENCE</scope>
</reference>
<evidence type="ECO:0008006" key="2">
    <source>
        <dbReference type="Google" id="ProtNLM"/>
    </source>
</evidence>
<dbReference type="AlphaFoldDB" id="Q64AT8"/>
<dbReference type="EMBL" id="AY714851">
    <property type="protein sequence ID" value="AAU83489.1"/>
    <property type="molecule type" value="Genomic_DNA"/>
</dbReference>
<proteinExistence type="predicted"/>
<evidence type="ECO:0000313" key="1">
    <source>
        <dbReference type="EMBL" id="AAU83489.1"/>
    </source>
</evidence>
<protein>
    <recommendedName>
        <fullName evidence="2">4Fe-4S ferredoxin-type domain-containing protein</fullName>
    </recommendedName>
</protein>
<gene>
    <name evidence="1" type="ORF">GZ29E12_1</name>
</gene>
<organism evidence="1">
    <name type="scientific">Uncultured archaeon GZfos26G2</name>
    <dbReference type="NCBI Taxonomy" id="3386331"/>
    <lineage>
        <taxon>Archaea</taxon>
        <taxon>Methanobacteriati</taxon>
        <taxon>Methanobacteriota</taxon>
        <taxon>Stenosarchaea group</taxon>
        <taxon>Methanomicrobia</taxon>
        <taxon>Candidatus Methanophagales</taxon>
        <taxon>Candidatus Methanophagaceae</taxon>
        <taxon>Candidatus Methanophaga</taxon>
    </lineage>
</organism>
<name>Q64AT8_UNCAG</name>
<sequence length="76" mass="8917">MIDYHPRGIPLVVVTNVVYWCNKCEDACPKDIPLTRLYPVITQKVQEIFKYEPGKDVDEPLPFTAYEEDELEECLR</sequence>
<reference evidence="1" key="1">
    <citation type="journal article" date="2004" name="Science">
        <title>Reverse methanogenesis: testing the hypothesis with environmental genomics.</title>
        <authorList>
            <person name="Hallam S.J."/>
            <person name="Putnam N."/>
            <person name="Preston C.M."/>
            <person name="Detter J.C."/>
            <person name="Rokhsar D."/>
            <person name="Richardson P.M."/>
            <person name="DeLong E.F."/>
        </authorList>
    </citation>
    <scope>NUCLEOTIDE SEQUENCE</scope>
</reference>